<accession>A0A3N4IAU4</accession>
<organism evidence="2 3">
    <name type="scientific">Ascobolus immersus RN42</name>
    <dbReference type="NCBI Taxonomy" id="1160509"/>
    <lineage>
        <taxon>Eukaryota</taxon>
        <taxon>Fungi</taxon>
        <taxon>Dikarya</taxon>
        <taxon>Ascomycota</taxon>
        <taxon>Pezizomycotina</taxon>
        <taxon>Pezizomycetes</taxon>
        <taxon>Pezizales</taxon>
        <taxon>Ascobolaceae</taxon>
        <taxon>Ascobolus</taxon>
    </lineage>
</organism>
<evidence type="ECO:0000313" key="2">
    <source>
        <dbReference type="EMBL" id="RPA81260.1"/>
    </source>
</evidence>
<feature type="compositionally biased region" description="Low complexity" evidence="1">
    <location>
        <begin position="7"/>
        <end position="20"/>
    </location>
</feature>
<dbReference type="Proteomes" id="UP000275078">
    <property type="component" value="Unassembled WGS sequence"/>
</dbReference>
<evidence type="ECO:0000313" key="3">
    <source>
        <dbReference type="Proteomes" id="UP000275078"/>
    </source>
</evidence>
<keyword evidence="3" id="KW-1185">Reference proteome</keyword>
<evidence type="ECO:0000256" key="1">
    <source>
        <dbReference type="SAM" id="MobiDB-lite"/>
    </source>
</evidence>
<protein>
    <submittedName>
        <fullName evidence="2">Uncharacterized protein</fullName>
    </submittedName>
</protein>
<proteinExistence type="predicted"/>
<dbReference type="AlphaFoldDB" id="A0A3N4IAU4"/>
<dbReference type="EMBL" id="ML119681">
    <property type="protein sequence ID" value="RPA81260.1"/>
    <property type="molecule type" value="Genomic_DNA"/>
</dbReference>
<feature type="region of interest" description="Disordered" evidence="1">
    <location>
        <begin position="1"/>
        <end position="22"/>
    </location>
</feature>
<sequence length="163" mass="18685">MMFGFFTSRPSTSKSSSPASDNLKQGWVKVFKLEKNHKIITFEPPSQPITNGNQEFTIESDLDFEPEMDIEAENGAPFRQPANRAAREAKRSELVQRRLSYERRSSSRSLLLKKKKSEKIEEGGSRGWGLGSGREFRREFGRMLFGILSEFAFVVMGEKRTRL</sequence>
<reference evidence="2 3" key="1">
    <citation type="journal article" date="2018" name="Nat. Ecol. Evol.">
        <title>Pezizomycetes genomes reveal the molecular basis of ectomycorrhizal truffle lifestyle.</title>
        <authorList>
            <person name="Murat C."/>
            <person name="Payen T."/>
            <person name="Noel B."/>
            <person name="Kuo A."/>
            <person name="Morin E."/>
            <person name="Chen J."/>
            <person name="Kohler A."/>
            <person name="Krizsan K."/>
            <person name="Balestrini R."/>
            <person name="Da Silva C."/>
            <person name="Montanini B."/>
            <person name="Hainaut M."/>
            <person name="Levati E."/>
            <person name="Barry K.W."/>
            <person name="Belfiori B."/>
            <person name="Cichocki N."/>
            <person name="Clum A."/>
            <person name="Dockter R.B."/>
            <person name="Fauchery L."/>
            <person name="Guy J."/>
            <person name="Iotti M."/>
            <person name="Le Tacon F."/>
            <person name="Lindquist E.A."/>
            <person name="Lipzen A."/>
            <person name="Malagnac F."/>
            <person name="Mello A."/>
            <person name="Molinier V."/>
            <person name="Miyauchi S."/>
            <person name="Poulain J."/>
            <person name="Riccioni C."/>
            <person name="Rubini A."/>
            <person name="Sitrit Y."/>
            <person name="Splivallo R."/>
            <person name="Traeger S."/>
            <person name="Wang M."/>
            <person name="Zifcakova L."/>
            <person name="Wipf D."/>
            <person name="Zambonelli A."/>
            <person name="Paolocci F."/>
            <person name="Nowrousian M."/>
            <person name="Ottonello S."/>
            <person name="Baldrian P."/>
            <person name="Spatafora J.W."/>
            <person name="Henrissat B."/>
            <person name="Nagy L.G."/>
            <person name="Aury J.M."/>
            <person name="Wincker P."/>
            <person name="Grigoriev I.V."/>
            <person name="Bonfante P."/>
            <person name="Martin F.M."/>
        </authorList>
    </citation>
    <scope>NUCLEOTIDE SEQUENCE [LARGE SCALE GENOMIC DNA]</scope>
    <source>
        <strain evidence="2 3">RN42</strain>
    </source>
</reference>
<name>A0A3N4IAU4_ASCIM</name>
<gene>
    <name evidence="2" type="ORF">BJ508DRAFT_306764</name>
</gene>